<dbReference type="Pfam" id="PF13439">
    <property type="entry name" value="Glyco_transf_4"/>
    <property type="match status" value="1"/>
</dbReference>
<protein>
    <submittedName>
        <fullName evidence="2">Glycosyl transferase group 1</fullName>
    </submittedName>
</protein>
<dbReference type="GO" id="GO:0016740">
    <property type="term" value="F:transferase activity"/>
    <property type="evidence" value="ECO:0007669"/>
    <property type="project" value="UniProtKB-KW"/>
</dbReference>
<dbReference type="PANTHER" id="PTHR45947:SF3">
    <property type="entry name" value="SULFOQUINOVOSYL TRANSFERASE SQD2"/>
    <property type="match status" value="1"/>
</dbReference>
<accession>A0ABX1P7R5</accession>
<sequence>MDKFLTEKGIDFSQNSQTKVNQVFVFLEVFEREGGIQSHVKDIFRAYLALDEPFYAEVFLLRDSHNCSNPFESERLKFHYFKSQSPHLGRVRMTLALLSHLLRQRPAHVFCGHVNLAPLVSILCQPLGIPYTVMTHGKEVWQALPTLTKSSLQKAAHIWTVSRYTRQVACAVNNLDPNKVKLLPCAVNGNNFTPGTKSTALLERYGLVGAKVLMTVARLWSGDIYKGVDVTIQALPQIAEVFPEVKYLVIGRGDDQPRLAKLAQDLGVSDAEAATFGDAHSGSRAKRDRVIFAGFVPTEELVEHYRLADAYVMPSAEGFGIVYLEAMACGVPVVSGDADGSAEPLQDGKLGWRVPHRDPNAVAQACIEILKGDDQRCDGVWLREQAIALFGIETFQQRLKEQLLSGVKTS</sequence>
<dbReference type="EMBL" id="QMEB01000095">
    <property type="protein sequence ID" value="NMG20445.1"/>
    <property type="molecule type" value="Genomic_DNA"/>
</dbReference>
<dbReference type="Proteomes" id="UP000718564">
    <property type="component" value="Unassembled WGS sequence"/>
</dbReference>
<name>A0ABX1P7R5_9CYAN</name>
<proteinExistence type="predicted"/>
<dbReference type="InterPro" id="IPR050194">
    <property type="entry name" value="Glycosyltransferase_grp1"/>
</dbReference>
<dbReference type="Pfam" id="PF13692">
    <property type="entry name" value="Glyco_trans_1_4"/>
    <property type="match status" value="1"/>
</dbReference>
<gene>
    <name evidence="2" type="ORF">DP116_13645</name>
</gene>
<feature type="domain" description="Glycosyltransferase subfamily 4-like N-terminal" evidence="1">
    <location>
        <begin position="34"/>
        <end position="188"/>
    </location>
</feature>
<keyword evidence="2" id="KW-0808">Transferase</keyword>
<keyword evidence="3" id="KW-1185">Reference proteome</keyword>
<evidence type="ECO:0000313" key="3">
    <source>
        <dbReference type="Proteomes" id="UP000718564"/>
    </source>
</evidence>
<dbReference type="SUPFAM" id="SSF53756">
    <property type="entry name" value="UDP-Glycosyltransferase/glycogen phosphorylase"/>
    <property type="match status" value="1"/>
</dbReference>
<reference evidence="2 3" key="1">
    <citation type="submission" date="2018-06" db="EMBL/GenBank/DDBJ databases">
        <title>Comparative genomics of Brasilonema spp. strains.</title>
        <authorList>
            <person name="Alvarenga D.O."/>
            <person name="Fiore M.F."/>
            <person name="Varani A.M."/>
        </authorList>
    </citation>
    <scope>NUCLEOTIDE SEQUENCE [LARGE SCALE GENOMIC DNA]</scope>
    <source>
        <strain evidence="2 3">SPC951</strain>
    </source>
</reference>
<comment type="caution">
    <text evidence="2">The sequence shown here is derived from an EMBL/GenBank/DDBJ whole genome shotgun (WGS) entry which is preliminary data.</text>
</comment>
<evidence type="ECO:0000313" key="2">
    <source>
        <dbReference type="EMBL" id="NMG20445.1"/>
    </source>
</evidence>
<dbReference type="PANTHER" id="PTHR45947">
    <property type="entry name" value="SULFOQUINOVOSYL TRANSFERASE SQD2"/>
    <property type="match status" value="1"/>
</dbReference>
<dbReference type="Gene3D" id="3.40.50.2000">
    <property type="entry name" value="Glycogen Phosphorylase B"/>
    <property type="match status" value="2"/>
</dbReference>
<evidence type="ECO:0000259" key="1">
    <source>
        <dbReference type="Pfam" id="PF13439"/>
    </source>
</evidence>
<organism evidence="2 3">
    <name type="scientific">Brasilonema bromeliae SPC951</name>
    <dbReference type="NCBI Taxonomy" id="385972"/>
    <lineage>
        <taxon>Bacteria</taxon>
        <taxon>Bacillati</taxon>
        <taxon>Cyanobacteriota</taxon>
        <taxon>Cyanophyceae</taxon>
        <taxon>Nostocales</taxon>
        <taxon>Scytonemataceae</taxon>
        <taxon>Brasilonema</taxon>
        <taxon>Bromeliae group (in: Brasilonema)</taxon>
    </lineage>
</organism>
<dbReference type="RefSeq" id="WP_169155708.1">
    <property type="nucleotide sequence ID" value="NZ_CAWPJE010000077.1"/>
</dbReference>
<dbReference type="InterPro" id="IPR028098">
    <property type="entry name" value="Glyco_trans_4-like_N"/>
</dbReference>